<dbReference type="PANTHER" id="PTHR37304">
    <property type="entry name" value="MEMBRANE PROTEIN-RELATED"/>
    <property type="match status" value="1"/>
</dbReference>
<organism evidence="2 3">
    <name type="scientific">Clostridium cellulovorans (strain ATCC 35296 / DSM 3052 / OCM 3 / 743B)</name>
    <dbReference type="NCBI Taxonomy" id="573061"/>
    <lineage>
        <taxon>Bacteria</taxon>
        <taxon>Bacillati</taxon>
        <taxon>Bacillota</taxon>
        <taxon>Clostridia</taxon>
        <taxon>Eubacteriales</taxon>
        <taxon>Clostridiaceae</taxon>
        <taxon>Clostridium</taxon>
    </lineage>
</organism>
<evidence type="ECO:0000256" key="1">
    <source>
        <dbReference type="SAM" id="Phobius"/>
    </source>
</evidence>
<proteinExistence type="predicted"/>
<dbReference type="EMBL" id="CP002160">
    <property type="protein sequence ID" value="ADL51800.1"/>
    <property type="molecule type" value="Genomic_DNA"/>
</dbReference>
<keyword evidence="1" id="KW-1133">Transmembrane helix</keyword>
<dbReference type="HOGENOM" id="CLU_179993_1_1_9"/>
<evidence type="ECO:0000313" key="2">
    <source>
        <dbReference type="EMBL" id="ADL51800.1"/>
    </source>
</evidence>
<dbReference type="AlphaFoldDB" id="D9SM69"/>
<keyword evidence="1" id="KW-0472">Membrane</keyword>
<feature type="transmembrane region" description="Helical" evidence="1">
    <location>
        <begin position="43"/>
        <end position="63"/>
    </location>
</feature>
<protein>
    <recommendedName>
        <fullName evidence="4">DUF378 domain-containing protein</fullName>
    </recommendedName>
</protein>
<reference evidence="2 3" key="1">
    <citation type="submission" date="2010-08" db="EMBL/GenBank/DDBJ databases">
        <title>Complete sequence of Clostridium cellulovorans 743B.</title>
        <authorList>
            <consortium name="US DOE Joint Genome Institute"/>
            <person name="Lucas S."/>
            <person name="Copeland A."/>
            <person name="Lapidus A."/>
            <person name="Cheng J.-F."/>
            <person name="Bruce D."/>
            <person name="Goodwin L."/>
            <person name="Pitluck S."/>
            <person name="Chertkov O."/>
            <person name="Detter J.C."/>
            <person name="Han C."/>
            <person name="Tapia R."/>
            <person name="Land M."/>
            <person name="Hauser L."/>
            <person name="Chang Y.-J."/>
            <person name="Jeffries C."/>
            <person name="Kyrpides N."/>
            <person name="Ivanova N."/>
            <person name="Mikhailova N."/>
            <person name="Hemme C.L."/>
            <person name="Woyke T."/>
        </authorList>
    </citation>
    <scope>NUCLEOTIDE SEQUENCE [LARGE SCALE GENOMIC DNA]</scope>
    <source>
        <strain evidence="3">ATCC 35296 / DSM 3052 / OCM 3 / 743B</strain>
    </source>
</reference>
<evidence type="ECO:0000313" key="3">
    <source>
        <dbReference type="Proteomes" id="UP000002730"/>
    </source>
</evidence>
<dbReference type="PANTHER" id="PTHR37304:SF1">
    <property type="entry name" value="MEMBRANE PROTEIN"/>
    <property type="match status" value="1"/>
</dbReference>
<dbReference type="Pfam" id="PF04070">
    <property type="entry name" value="DUF378"/>
    <property type="match status" value="1"/>
</dbReference>
<feature type="transmembrane region" description="Helical" evidence="1">
    <location>
        <begin position="12"/>
        <end position="37"/>
    </location>
</feature>
<sequence length="70" mass="8031">MRKINILDKFSIVLILIGALNWGLIGLIKVNLVTLVFGELSLISRIIYIIIGFSAINFIYFLLRIFHPKK</sequence>
<dbReference type="OrthoDB" id="9812136at2"/>
<accession>D9SM69</accession>
<keyword evidence="3" id="KW-1185">Reference proteome</keyword>
<gene>
    <name evidence="2" type="ordered locus">Clocel_2057</name>
</gene>
<dbReference type="STRING" id="573061.Clocel_2057"/>
<evidence type="ECO:0008006" key="4">
    <source>
        <dbReference type="Google" id="ProtNLM"/>
    </source>
</evidence>
<dbReference type="KEGG" id="ccb:Clocel_2057"/>
<dbReference type="InterPro" id="IPR007211">
    <property type="entry name" value="DUF378"/>
</dbReference>
<keyword evidence="1" id="KW-0812">Transmembrane</keyword>
<name>D9SM69_CLOC7</name>
<dbReference type="Proteomes" id="UP000002730">
    <property type="component" value="Chromosome"/>
</dbReference>
<dbReference type="eggNOG" id="COG2155">
    <property type="taxonomic scope" value="Bacteria"/>
</dbReference>